<evidence type="ECO:0000313" key="7">
    <source>
        <dbReference type="Proteomes" id="UP000289841"/>
    </source>
</evidence>
<comment type="similarity">
    <text evidence="1">Belongs to the glycosyl hydrolase 32 family.</text>
</comment>
<dbReference type="STRING" id="1278311.GCA_000428705_00825"/>
<dbReference type="OrthoDB" id="9759709at2"/>
<dbReference type="EMBL" id="LR215048">
    <property type="protein sequence ID" value="VEU81285.1"/>
    <property type="molecule type" value="Genomic_DNA"/>
</dbReference>
<proteinExistence type="inferred from homology"/>
<dbReference type="PANTHER" id="PTHR43101:SF1">
    <property type="entry name" value="BETA-FRUCTOSIDASE"/>
    <property type="match status" value="1"/>
</dbReference>
<reference evidence="6 7" key="1">
    <citation type="submission" date="2019-01" db="EMBL/GenBank/DDBJ databases">
        <authorList>
            <consortium name="Pathogen Informatics"/>
        </authorList>
    </citation>
    <scope>NUCLEOTIDE SEQUENCE [LARGE SCALE GENOMIC DNA]</scope>
    <source>
        <strain evidence="6 7">NCTC10138</strain>
    </source>
</reference>
<dbReference type="KEGG" id="aaxa:NCTC10138_01683"/>
<dbReference type="PANTHER" id="PTHR43101">
    <property type="entry name" value="BETA-FRUCTOSIDASE"/>
    <property type="match status" value="1"/>
</dbReference>
<sequence>MNRKIILSILIIITSIILASCKKEEYIDVDQSNMELFINHKDGNIGDVMPFYDGEDWNFFYLHDSVPNPGFHPWYRFSTKNFYEFKDHGEVIPVVHDTTNQELALGTGSVIEKDGKYYAFYTAHNGRLNPKETIRVSVSSDNMETWVKDENFEINPKDPKYNFDSNDFRDPHVVYIPEKEVYYMLFTTRYLNKGAIGYLTSKDLVNWEKEDDGIFFLNNEVNGTLDVSSNLECPTLLFHNGTWYLTFSDQWPVRATHYLYSKDIDGEFIKPTLNVFDGTGLYAGKIAASDSQMLLMGWVSSDFNRPVEFGWGGNFIAHELKQKASGELYVDIISQLDKKISNNQKLTVTKTNTKFDKDKIKFGGNDYEYVIFDDLTGINKITGTINIDSLDDKFGILFDTDGLNSGYRYDLNVKEKLMSFNRGSVIGNDTYNYTNNDLFLTKDQVNFTILFEERLEAAGSIVTLYIENQVALTGRMFRVSDTNFGFYSQNSKLEISNLKLYK</sequence>
<dbReference type="InterPro" id="IPR051214">
    <property type="entry name" value="GH32_Enzymes"/>
</dbReference>
<name>A0A449BFU7_HAPAX</name>
<accession>A0A449BFU7</accession>
<dbReference type="SUPFAM" id="SSF75005">
    <property type="entry name" value="Arabinanase/levansucrase/invertase"/>
    <property type="match status" value="1"/>
</dbReference>
<dbReference type="InterPro" id="IPR001362">
    <property type="entry name" value="Glyco_hydro_32"/>
</dbReference>
<evidence type="ECO:0000313" key="6">
    <source>
        <dbReference type="EMBL" id="VEU81285.1"/>
    </source>
</evidence>
<evidence type="ECO:0000256" key="4">
    <source>
        <dbReference type="ARBA" id="ARBA00023295"/>
    </source>
</evidence>
<feature type="domain" description="Glycosyl hydrolase family 32 N-terminal" evidence="5">
    <location>
        <begin position="51"/>
        <end position="302"/>
    </location>
</feature>
<dbReference type="SMART" id="SM00640">
    <property type="entry name" value="Glyco_32"/>
    <property type="match status" value="1"/>
</dbReference>
<dbReference type="CDD" id="cd08995">
    <property type="entry name" value="GH32_EcAec43-like"/>
    <property type="match status" value="1"/>
</dbReference>
<evidence type="ECO:0000256" key="2">
    <source>
        <dbReference type="ARBA" id="ARBA00012758"/>
    </source>
</evidence>
<keyword evidence="3" id="KW-0378">Hydrolase</keyword>
<dbReference type="GO" id="GO:0005975">
    <property type="term" value="P:carbohydrate metabolic process"/>
    <property type="evidence" value="ECO:0007669"/>
    <property type="project" value="InterPro"/>
</dbReference>
<gene>
    <name evidence="6" type="ORF">NCTC10138_01683</name>
</gene>
<dbReference type="GO" id="GO:0004564">
    <property type="term" value="F:beta-fructofuranosidase activity"/>
    <property type="evidence" value="ECO:0007669"/>
    <property type="project" value="UniProtKB-EC"/>
</dbReference>
<protein>
    <recommendedName>
        <fullName evidence="2">beta-fructofuranosidase</fullName>
        <ecNumber evidence="2">3.2.1.26</ecNumber>
    </recommendedName>
</protein>
<keyword evidence="4" id="KW-0326">Glycosidase</keyword>
<dbReference type="RefSeq" id="WP_052589849.1">
    <property type="nucleotide sequence ID" value="NZ_LR215048.1"/>
</dbReference>
<dbReference type="InterPro" id="IPR013148">
    <property type="entry name" value="Glyco_hydro_32_N"/>
</dbReference>
<evidence type="ECO:0000259" key="5">
    <source>
        <dbReference type="Pfam" id="PF00251"/>
    </source>
</evidence>
<dbReference type="Proteomes" id="UP000289841">
    <property type="component" value="Chromosome"/>
</dbReference>
<dbReference type="PROSITE" id="PS51257">
    <property type="entry name" value="PROKAR_LIPOPROTEIN"/>
    <property type="match status" value="1"/>
</dbReference>
<dbReference type="EC" id="3.2.1.26" evidence="2"/>
<keyword evidence="7" id="KW-1185">Reference proteome</keyword>
<organism evidence="6 7">
    <name type="scientific">Haploplasma axanthum</name>
    <name type="common">Acholeplasma axanthum</name>
    <dbReference type="NCBI Taxonomy" id="29552"/>
    <lineage>
        <taxon>Bacteria</taxon>
        <taxon>Bacillati</taxon>
        <taxon>Mycoplasmatota</taxon>
        <taxon>Mollicutes</taxon>
        <taxon>Acholeplasmatales</taxon>
        <taxon>Acholeplasmataceae</taxon>
        <taxon>Haploplasma</taxon>
    </lineage>
</organism>
<dbReference type="AlphaFoldDB" id="A0A449BFU7"/>
<evidence type="ECO:0000256" key="1">
    <source>
        <dbReference type="ARBA" id="ARBA00009902"/>
    </source>
</evidence>
<evidence type="ECO:0000256" key="3">
    <source>
        <dbReference type="ARBA" id="ARBA00022801"/>
    </source>
</evidence>
<dbReference type="Gene3D" id="2.115.10.20">
    <property type="entry name" value="Glycosyl hydrolase domain, family 43"/>
    <property type="match status" value="1"/>
</dbReference>
<dbReference type="InterPro" id="IPR023296">
    <property type="entry name" value="Glyco_hydro_beta-prop_sf"/>
</dbReference>
<dbReference type="Pfam" id="PF00251">
    <property type="entry name" value="Glyco_hydro_32N"/>
    <property type="match status" value="1"/>
</dbReference>